<dbReference type="PANTHER" id="PTHR10851:SF0">
    <property type="entry name" value="PYRIDOXINE-5'-PHOSPHATE OXIDASE"/>
    <property type="match status" value="1"/>
</dbReference>
<comment type="pathway">
    <text evidence="2">Cofactor metabolism; pyridoxal 5'-phosphate salvage; pyridoxal 5'-phosphate from pyridoxamine 5'-phosphate: step 1/1.</text>
</comment>
<evidence type="ECO:0000256" key="6">
    <source>
        <dbReference type="ARBA" id="ARBA00022643"/>
    </source>
</evidence>
<keyword evidence="6" id="KW-0288">FMN</keyword>
<dbReference type="AlphaFoldDB" id="A0A7S1MSB3"/>
<protein>
    <recommendedName>
        <fullName evidence="4">pyridoxal 5'-phosphate synthase</fullName>
        <ecNumber evidence="4">1.4.3.5</ecNumber>
    </recommendedName>
</protein>
<evidence type="ECO:0000256" key="7">
    <source>
        <dbReference type="ARBA" id="ARBA00023002"/>
    </source>
</evidence>
<dbReference type="InterPro" id="IPR011576">
    <property type="entry name" value="Pyridox_Oxase_N"/>
</dbReference>
<dbReference type="GO" id="GO:0010181">
    <property type="term" value="F:FMN binding"/>
    <property type="evidence" value="ECO:0007669"/>
    <property type="project" value="InterPro"/>
</dbReference>
<keyword evidence="7" id="KW-0560">Oxidoreductase</keyword>
<evidence type="ECO:0000259" key="8">
    <source>
        <dbReference type="Pfam" id="PF01243"/>
    </source>
</evidence>
<reference evidence="9" key="1">
    <citation type="submission" date="2021-01" db="EMBL/GenBank/DDBJ databases">
        <authorList>
            <person name="Corre E."/>
            <person name="Pelletier E."/>
            <person name="Niang G."/>
            <person name="Scheremetjew M."/>
            <person name="Finn R."/>
            <person name="Kale V."/>
            <person name="Holt S."/>
            <person name="Cochrane G."/>
            <person name="Meng A."/>
            <person name="Brown T."/>
            <person name="Cohen L."/>
        </authorList>
    </citation>
    <scope>NUCLEOTIDE SEQUENCE</scope>
    <source>
        <strain evidence="9">CCAP 1951/1</strain>
    </source>
</reference>
<evidence type="ECO:0000256" key="3">
    <source>
        <dbReference type="ARBA" id="ARBA00005037"/>
    </source>
</evidence>
<organism evidence="9">
    <name type="scientific">Neobodo designis</name>
    <name type="common">Flagellated protozoan</name>
    <name type="synonym">Bodo designis</name>
    <dbReference type="NCBI Taxonomy" id="312471"/>
    <lineage>
        <taxon>Eukaryota</taxon>
        <taxon>Discoba</taxon>
        <taxon>Euglenozoa</taxon>
        <taxon>Kinetoplastea</taxon>
        <taxon>Metakinetoplastina</taxon>
        <taxon>Neobodonida</taxon>
        <taxon>Neobodo</taxon>
    </lineage>
</organism>
<dbReference type="Gene3D" id="2.30.110.10">
    <property type="entry name" value="Electron Transport, Fmn-binding Protein, Chain A"/>
    <property type="match status" value="1"/>
</dbReference>
<evidence type="ECO:0000256" key="2">
    <source>
        <dbReference type="ARBA" id="ARBA00004738"/>
    </source>
</evidence>
<dbReference type="GO" id="GO:0008615">
    <property type="term" value="P:pyridoxine biosynthetic process"/>
    <property type="evidence" value="ECO:0007669"/>
    <property type="project" value="InterPro"/>
</dbReference>
<dbReference type="InterPro" id="IPR012349">
    <property type="entry name" value="Split_barrel_FMN-bd"/>
</dbReference>
<keyword evidence="5" id="KW-0285">Flavoprotein</keyword>
<evidence type="ECO:0000256" key="5">
    <source>
        <dbReference type="ARBA" id="ARBA00022630"/>
    </source>
</evidence>
<dbReference type="EC" id="1.4.3.5" evidence="4"/>
<comment type="cofactor">
    <cofactor evidence="1">
        <name>FMN</name>
        <dbReference type="ChEBI" id="CHEBI:58210"/>
    </cofactor>
</comment>
<dbReference type="PANTHER" id="PTHR10851">
    <property type="entry name" value="PYRIDOXINE-5-PHOSPHATE OXIDASE"/>
    <property type="match status" value="1"/>
</dbReference>
<accession>A0A7S1MSB3</accession>
<comment type="pathway">
    <text evidence="3">Cofactor metabolism; pyridoxal 5'-phosphate salvage; pyridoxal 5'-phosphate from pyridoxine 5'-phosphate: step 1/1.</text>
</comment>
<evidence type="ECO:0000256" key="4">
    <source>
        <dbReference type="ARBA" id="ARBA00012801"/>
    </source>
</evidence>
<dbReference type="GO" id="GO:0004733">
    <property type="term" value="F:pyridoxamine phosphate oxidase activity"/>
    <property type="evidence" value="ECO:0007669"/>
    <property type="project" value="UniProtKB-EC"/>
</dbReference>
<name>A0A7S1MSB3_NEODS</name>
<dbReference type="EMBL" id="HBGF01040302">
    <property type="protein sequence ID" value="CAD9139685.1"/>
    <property type="molecule type" value="Transcribed_RNA"/>
</dbReference>
<dbReference type="InterPro" id="IPR000659">
    <property type="entry name" value="Pyridox_Oxase"/>
</dbReference>
<gene>
    <name evidence="9" type="ORF">NDES1114_LOCUS26991</name>
</gene>
<feature type="domain" description="Pyridoxamine 5'-phosphate oxidase N-terminal" evidence="8">
    <location>
        <begin position="56"/>
        <end position="159"/>
    </location>
</feature>
<evidence type="ECO:0000313" key="9">
    <source>
        <dbReference type="EMBL" id="CAD9139685.1"/>
    </source>
</evidence>
<dbReference type="UniPathway" id="UPA01068">
    <property type="reaction ID" value="UER00304"/>
</dbReference>
<proteinExistence type="predicted"/>
<evidence type="ECO:0000256" key="1">
    <source>
        <dbReference type="ARBA" id="ARBA00001917"/>
    </source>
</evidence>
<dbReference type="Pfam" id="PF01243">
    <property type="entry name" value="PNPOx_N"/>
    <property type="match status" value="1"/>
</dbReference>
<sequence length="248" mass="26958">MSSMQVVSTTTTAATAAVFATARGSPPPLEGVDAVTTNPVTLIQRWIEEARSRGEREPESFSLATCHTNTGVPTVRPMLLKRSDADTATFTFATNGDTEKAHARTAAMCFHWKSLARMARVEGPLTRRSIDAPIVHELWSARSRASKIASWASPQSRVALGGRDTVIEAIRAAEAKFNDVSSDSIPPPPHFGVFDVAADRIEFWTSLRADGFHSDPGDKDRIGERVAFLRSPTADATKATWASEYLFP</sequence>
<dbReference type="SUPFAM" id="SSF50475">
    <property type="entry name" value="FMN-binding split barrel"/>
    <property type="match status" value="1"/>
</dbReference>